<dbReference type="SUPFAM" id="SSF53474">
    <property type="entry name" value="alpha/beta-Hydrolases"/>
    <property type="match status" value="1"/>
</dbReference>
<dbReference type="EMBL" id="BARU01021619">
    <property type="protein sequence ID" value="GAH48186.1"/>
    <property type="molecule type" value="Genomic_DNA"/>
</dbReference>
<organism evidence="2">
    <name type="scientific">marine sediment metagenome</name>
    <dbReference type="NCBI Taxonomy" id="412755"/>
    <lineage>
        <taxon>unclassified sequences</taxon>
        <taxon>metagenomes</taxon>
        <taxon>ecological metagenomes</taxon>
    </lineage>
</organism>
<proteinExistence type="predicted"/>
<gene>
    <name evidence="2" type="ORF">S03H2_35363</name>
</gene>
<comment type="caution">
    <text evidence="2">The sequence shown here is derived from an EMBL/GenBank/DDBJ whole genome shotgun (WGS) entry which is preliminary data.</text>
</comment>
<protein>
    <recommendedName>
        <fullName evidence="1">Serine aminopeptidase S33 domain-containing protein</fullName>
    </recommendedName>
</protein>
<dbReference type="Gene3D" id="3.40.50.1820">
    <property type="entry name" value="alpha/beta hydrolase"/>
    <property type="match status" value="1"/>
</dbReference>
<reference evidence="2" key="1">
    <citation type="journal article" date="2014" name="Front. Microbiol.">
        <title>High frequency of phylogenetically diverse reductive dehalogenase-homologous genes in deep subseafloor sedimentary metagenomes.</title>
        <authorList>
            <person name="Kawai M."/>
            <person name="Futagami T."/>
            <person name="Toyoda A."/>
            <person name="Takaki Y."/>
            <person name="Nishi S."/>
            <person name="Hori S."/>
            <person name="Arai W."/>
            <person name="Tsubouchi T."/>
            <person name="Morono Y."/>
            <person name="Uchiyama I."/>
            <person name="Ito T."/>
            <person name="Fujiyama A."/>
            <person name="Inagaki F."/>
            <person name="Takami H."/>
        </authorList>
    </citation>
    <scope>NUCLEOTIDE SEQUENCE</scope>
    <source>
        <strain evidence="2">Expedition CK06-06</strain>
    </source>
</reference>
<evidence type="ECO:0000313" key="2">
    <source>
        <dbReference type="EMBL" id="GAH48186.1"/>
    </source>
</evidence>
<dbReference type="AlphaFoldDB" id="X1FR79"/>
<dbReference type="Pfam" id="PF12146">
    <property type="entry name" value="Hydrolase_4"/>
    <property type="match status" value="1"/>
</dbReference>
<name>X1FR79_9ZZZZ</name>
<sequence length="138" mass="15744">MSVGTERKPGVYTQLSIKEKLKIQFSSIFSPSKPVISYKRDGMIGLDDPLFNFKYTLRFMKIFKIFDAKSLKTTEKLKIPIILGVGDQDQIFTVESAQKLLDEIPGDNKKFFVISGGTHTDFPEEGFVPLINWLEETF</sequence>
<dbReference type="InterPro" id="IPR029058">
    <property type="entry name" value="AB_hydrolase_fold"/>
</dbReference>
<dbReference type="InterPro" id="IPR022742">
    <property type="entry name" value="Hydrolase_4"/>
</dbReference>
<evidence type="ECO:0000259" key="1">
    <source>
        <dbReference type="Pfam" id="PF12146"/>
    </source>
</evidence>
<accession>X1FR79</accession>
<feature type="domain" description="Serine aminopeptidase S33" evidence="1">
    <location>
        <begin position="47"/>
        <end position="122"/>
    </location>
</feature>